<comment type="caution">
    <text evidence="1">The sequence shown here is derived from an EMBL/GenBank/DDBJ whole genome shotgun (WGS) entry which is preliminary data.</text>
</comment>
<accession>A0A511M5L7</accession>
<dbReference type="Proteomes" id="UP000321424">
    <property type="component" value="Unassembled WGS sequence"/>
</dbReference>
<evidence type="ECO:0000313" key="1">
    <source>
        <dbReference type="EMBL" id="GEM35920.1"/>
    </source>
</evidence>
<keyword evidence="2" id="KW-1185">Reference proteome</keyword>
<proteinExistence type="predicted"/>
<dbReference type="EMBL" id="BJXA01000002">
    <property type="protein sequence ID" value="GEM35920.1"/>
    <property type="molecule type" value="Genomic_DNA"/>
</dbReference>
<protein>
    <submittedName>
        <fullName evidence="1">Uncharacterized protein</fullName>
    </submittedName>
</protein>
<sequence>MTLNALPPGVSLSAPLTEANGQKVEFDLANLPAVPCDGNPDSTTGPKKAQVFYFITGIPKGKAAEYFNSVVRIWSERLWQVWPVKPDEQSNAVTNDGYLLAVARAEAGNGSGRDGLSLAGTSPCFPNPATGTATPLPTVIEHR</sequence>
<gene>
    <name evidence="1" type="ORF">NN4_04390</name>
</gene>
<evidence type="ECO:0000313" key="2">
    <source>
        <dbReference type="Proteomes" id="UP000321424"/>
    </source>
</evidence>
<reference evidence="1 2" key="1">
    <citation type="submission" date="2019-07" db="EMBL/GenBank/DDBJ databases">
        <title>Whole genome shotgun sequence of Nocardia ninae NBRC 108245.</title>
        <authorList>
            <person name="Hosoyama A."/>
            <person name="Uohara A."/>
            <person name="Ohji S."/>
            <person name="Ichikawa N."/>
        </authorList>
    </citation>
    <scope>NUCLEOTIDE SEQUENCE [LARGE SCALE GENOMIC DNA]</scope>
    <source>
        <strain evidence="1 2">NBRC 108245</strain>
    </source>
</reference>
<name>A0A511M5L7_9NOCA</name>
<organism evidence="1 2">
    <name type="scientific">Nocardia ninae NBRC 108245</name>
    <dbReference type="NCBI Taxonomy" id="1210091"/>
    <lineage>
        <taxon>Bacteria</taxon>
        <taxon>Bacillati</taxon>
        <taxon>Actinomycetota</taxon>
        <taxon>Actinomycetes</taxon>
        <taxon>Mycobacteriales</taxon>
        <taxon>Nocardiaceae</taxon>
        <taxon>Nocardia</taxon>
    </lineage>
</organism>
<dbReference type="AlphaFoldDB" id="A0A511M5L7"/>